<gene>
    <name evidence="12" type="ORF">C8E99_0207</name>
</gene>
<dbReference type="Pfam" id="PF02880">
    <property type="entry name" value="PGM_PMM_III"/>
    <property type="match status" value="1"/>
</dbReference>
<feature type="region of interest" description="Disordered" evidence="7">
    <location>
        <begin position="101"/>
        <end position="125"/>
    </location>
</feature>
<dbReference type="InterPro" id="IPR005846">
    <property type="entry name" value="A-D-PHexomutase_a/b/a-III"/>
</dbReference>
<proteinExistence type="inferred from homology"/>
<feature type="domain" description="Alpha-D-phosphohexomutase alpha/beta/alpha" evidence="11">
    <location>
        <begin position="380"/>
        <end position="488"/>
    </location>
</feature>
<dbReference type="InterPro" id="IPR005841">
    <property type="entry name" value="Alpha-D-phosphohexomutase_SF"/>
</dbReference>
<keyword evidence="3" id="KW-0597">Phosphoprotein</keyword>
<evidence type="ECO:0000256" key="6">
    <source>
        <dbReference type="ARBA" id="ARBA00023235"/>
    </source>
</evidence>
<dbReference type="InterPro" id="IPR016066">
    <property type="entry name" value="A-D-PHexomutase_CS"/>
</dbReference>
<dbReference type="InterPro" id="IPR005845">
    <property type="entry name" value="A-D-PHexomutase_a/b/a-II"/>
</dbReference>
<dbReference type="SUPFAM" id="SSF55957">
    <property type="entry name" value="Phosphoglucomutase, C-terminal domain"/>
    <property type="match status" value="1"/>
</dbReference>
<sequence>MTAVDIDPALIAAAVEWARQDPDDGDRAVLEAEIAAAQAGDGAAVASLASRFAGPLEFGTAGLRAEEGPGPGRMNRVVVRRTAAGLATYLLQRLAEMAPVQSADAPAGPTTDAAADAAAGQEPRPPRVVVGYDARRGSKTFALDSAAVFAAAGLDTILLPSELPTPVLAFAVRHLEADAGVMVTASHNPPADNGYKVYLGGRMTDEAGRGAQITAPSDRDIADCIDHDAPVDSIPLTASGWTVADRGIAAAYRLAACRVLDPERTGHRRLNVVYTPLHGVGGAVLPDLFEDAGFERPYTVPEQAEPDPAFPTVAFPNPEEPGAMDLALAAARDRGADLVIANDPDADRLALAVPDPADGIGAGGAGSAHGAGGGWRMLTGDEVGVLLGSHLMAGLRPAGAVVGNSVVSSRLLSRVAAERDVPHATTLTGFKWIARVPGLGFGYEEALGYCVAPEMVRDKDGMTAALVAAELAAGLADQGKTLLDALDEIALDFGVVATGQLSVRVADLALLDAMMARLRLAPPVTLAGQDVVEAVDLTQGYRDLPGTDALMYTSADDSRVVVRPSGTEPKLKCYLEVVRPVQAATQLPGVRAEASAALAELSASIGEALGQP</sequence>
<evidence type="ECO:0000256" key="5">
    <source>
        <dbReference type="ARBA" id="ARBA00022842"/>
    </source>
</evidence>
<dbReference type="GO" id="GO:0005975">
    <property type="term" value="P:carbohydrate metabolic process"/>
    <property type="evidence" value="ECO:0007669"/>
    <property type="project" value="InterPro"/>
</dbReference>
<dbReference type="PANTHER" id="PTHR45745:SF1">
    <property type="entry name" value="PHOSPHOGLUCOMUTASE 2B-RELATED"/>
    <property type="match status" value="1"/>
</dbReference>
<feature type="domain" description="Alpha-D-phosphohexomutase alpha/beta/alpha" evidence="10">
    <location>
        <begin position="258"/>
        <end position="352"/>
    </location>
</feature>
<keyword evidence="5" id="KW-0460">Magnesium</keyword>
<keyword evidence="4" id="KW-0479">Metal-binding</keyword>
<dbReference type="Gene3D" id="3.30.310.50">
    <property type="entry name" value="Alpha-D-phosphohexomutase, C-terminal domain"/>
    <property type="match status" value="1"/>
</dbReference>
<dbReference type="PRINTS" id="PR00509">
    <property type="entry name" value="PGMPMM"/>
</dbReference>
<evidence type="ECO:0000256" key="2">
    <source>
        <dbReference type="ARBA" id="ARBA00010231"/>
    </source>
</evidence>
<dbReference type="Proteomes" id="UP000256727">
    <property type="component" value="Unassembled WGS sequence"/>
</dbReference>
<keyword evidence="6" id="KW-0413">Isomerase</keyword>
<evidence type="ECO:0000256" key="7">
    <source>
        <dbReference type="SAM" id="MobiDB-lite"/>
    </source>
</evidence>
<dbReference type="OrthoDB" id="9806956at2"/>
<dbReference type="GO" id="GO:0006166">
    <property type="term" value="P:purine ribonucleoside salvage"/>
    <property type="evidence" value="ECO:0007669"/>
    <property type="project" value="TreeGrafter"/>
</dbReference>
<comment type="cofactor">
    <cofactor evidence="1">
        <name>Mg(2+)</name>
        <dbReference type="ChEBI" id="CHEBI:18420"/>
    </cofactor>
</comment>
<dbReference type="Gene3D" id="3.40.120.10">
    <property type="entry name" value="Alpha-D-Glucose-1,6-Bisphosphate, subunit A, domain 3"/>
    <property type="match status" value="3"/>
</dbReference>
<evidence type="ECO:0000313" key="12">
    <source>
        <dbReference type="EMBL" id="REE02437.1"/>
    </source>
</evidence>
<protein>
    <submittedName>
        <fullName evidence="12">Phosphomannomutase</fullName>
    </submittedName>
</protein>
<dbReference type="PROSITE" id="PS00710">
    <property type="entry name" value="PGM_PMM"/>
    <property type="match status" value="1"/>
</dbReference>
<evidence type="ECO:0000259" key="11">
    <source>
        <dbReference type="Pfam" id="PF02880"/>
    </source>
</evidence>
<keyword evidence="13" id="KW-1185">Reference proteome</keyword>
<dbReference type="CDD" id="cd05799">
    <property type="entry name" value="PGM2"/>
    <property type="match status" value="1"/>
</dbReference>
<organism evidence="12 13">
    <name type="scientific">Citricoccus muralis</name>
    <dbReference type="NCBI Taxonomy" id="169134"/>
    <lineage>
        <taxon>Bacteria</taxon>
        <taxon>Bacillati</taxon>
        <taxon>Actinomycetota</taxon>
        <taxon>Actinomycetes</taxon>
        <taxon>Micrococcales</taxon>
        <taxon>Micrococcaceae</taxon>
        <taxon>Citricoccus</taxon>
    </lineage>
</organism>
<dbReference type="InterPro" id="IPR036900">
    <property type="entry name" value="A-D-PHexomutase_C_sf"/>
</dbReference>
<dbReference type="SUPFAM" id="SSF53738">
    <property type="entry name" value="Phosphoglucomutase, first 3 domains"/>
    <property type="match status" value="3"/>
</dbReference>
<evidence type="ECO:0000256" key="3">
    <source>
        <dbReference type="ARBA" id="ARBA00022553"/>
    </source>
</evidence>
<dbReference type="Pfam" id="PF00408">
    <property type="entry name" value="PGM_PMM_IV"/>
    <property type="match status" value="1"/>
</dbReference>
<dbReference type="InterPro" id="IPR005844">
    <property type="entry name" value="A-D-PHexomutase_a/b/a-I"/>
</dbReference>
<evidence type="ECO:0000256" key="1">
    <source>
        <dbReference type="ARBA" id="ARBA00001946"/>
    </source>
</evidence>
<name>A0A3D9LAF1_9MICC</name>
<dbReference type="Pfam" id="PF02879">
    <property type="entry name" value="PGM_PMM_II"/>
    <property type="match status" value="1"/>
</dbReference>
<feature type="compositionally biased region" description="Low complexity" evidence="7">
    <location>
        <begin position="103"/>
        <end position="120"/>
    </location>
</feature>
<feature type="domain" description="Alpha-D-phosphohexomutase C-terminal" evidence="8">
    <location>
        <begin position="555"/>
        <end position="586"/>
    </location>
</feature>
<dbReference type="Pfam" id="PF02878">
    <property type="entry name" value="PGM_PMM_I"/>
    <property type="match status" value="1"/>
</dbReference>
<dbReference type="AlphaFoldDB" id="A0A3D9LAF1"/>
<evidence type="ECO:0000259" key="10">
    <source>
        <dbReference type="Pfam" id="PF02879"/>
    </source>
</evidence>
<dbReference type="PANTHER" id="PTHR45745">
    <property type="entry name" value="PHOSPHOMANNOMUTASE 45A"/>
    <property type="match status" value="1"/>
</dbReference>
<dbReference type="EMBL" id="QREH01000001">
    <property type="protein sequence ID" value="REE02437.1"/>
    <property type="molecule type" value="Genomic_DNA"/>
</dbReference>
<dbReference type="InterPro" id="IPR005843">
    <property type="entry name" value="A-D-PHexomutase_C"/>
</dbReference>
<dbReference type="RefSeq" id="WP_115930710.1">
    <property type="nucleotide sequence ID" value="NZ_QREH01000001.1"/>
</dbReference>
<evidence type="ECO:0000259" key="8">
    <source>
        <dbReference type="Pfam" id="PF00408"/>
    </source>
</evidence>
<evidence type="ECO:0000256" key="4">
    <source>
        <dbReference type="ARBA" id="ARBA00022723"/>
    </source>
</evidence>
<dbReference type="GO" id="GO:0000287">
    <property type="term" value="F:magnesium ion binding"/>
    <property type="evidence" value="ECO:0007669"/>
    <property type="project" value="InterPro"/>
</dbReference>
<feature type="domain" description="Alpha-D-phosphohexomutase alpha/beta/alpha" evidence="9">
    <location>
        <begin position="114"/>
        <end position="200"/>
    </location>
</feature>
<comment type="similarity">
    <text evidence="2">Belongs to the phosphohexose mutase family.</text>
</comment>
<dbReference type="GO" id="GO:0008973">
    <property type="term" value="F:phosphopentomutase activity"/>
    <property type="evidence" value="ECO:0007669"/>
    <property type="project" value="TreeGrafter"/>
</dbReference>
<accession>A0A3D9LAF1</accession>
<evidence type="ECO:0000259" key="9">
    <source>
        <dbReference type="Pfam" id="PF02878"/>
    </source>
</evidence>
<dbReference type="InterPro" id="IPR016055">
    <property type="entry name" value="A-D-PHexomutase_a/b/a-I/II/III"/>
</dbReference>
<reference evidence="12 13" key="1">
    <citation type="submission" date="2018-07" db="EMBL/GenBank/DDBJ databases">
        <title>Sequencing the genomes of 1000 actinobacteria strains.</title>
        <authorList>
            <person name="Klenk H.-P."/>
        </authorList>
    </citation>
    <scope>NUCLEOTIDE SEQUENCE [LARGE SCALE GENOMIC DNA]</scope>
    <source>
        <strain evidence="12 13">DSM 14442</strain>
    </source>
</reference>
<evidence type="ECO:0000313" key="13">
    <source>
        <dbReference type="Proteomes" id="UP000256727"/>
    </source>
</evidence>
<comment type="caution">
    <text evidence="12">The sequence shown here is derived from an EMBL/GenBank/DDBJ whole genome shotgun (WGS) entry which is preliminary data.</text>
</comment>